<keyword evidence="2" id="KW-1185">Reference proteome</keyword>
<proteinExistence type="predicted"/>
<evidence type="ECO:0000313" key="2">
    <source>
        <dbReference type="Proteomes" id="UP001341840"/>
    </source>
</evidence>
<protein>
    <submittedName>
        <fullName evidence="1">Uncharacterized protein</fullName>
    </submittedName>
</protein>
<reference evidence="1 2" key="1">
    <citation type="journal article" date="2023" name="Plants (Basel)">
        <title>Bridging the Gap: Combining Genomics and Transcriptomics Approaches to Understand Stylosanthes scabra, an Orphan Legume from the Brazilian Caatinga.</title>
        <authorList>
            <person name="Ferreira-Neto J.R.C."/>
            <person name="da Silva M.D."/>
            <person name="Binneck E."/>
            <person name="de Melo N.F."/>
            <person name="da Silva R.H."/>
            <person name="de Melo A.L.T.M."/>
            <person name="Pandolfi V."/>
            <person name="Bustamante F.O."/>
            <person name="Brasileiro-Vidal A.C."/>
            <person name="Benko-Iseppon A.M."/>
        </authorList>
    </citation>
    <scope>NUCLEOTIDE SEQUENCE [LARGE SCALE GENOMIC DNA]</scope>
    <source>
        <tissue evidence="1">Leaves</tissue>
    </source>
</reference>
<sequence length="66" mass="7085">AVRFGGHHHRQCRRGWARHWQVSFVPVPLGQGEFLPWVVPLNRGGTGPFPVPQCEAAAQAGAGASS</sequence>
<accession>A0ABU6VSP2</accession>
<feature type="non-terminal residue" evidence="1">
    <location>
        <position position="1"/>
    </location>
</feature>
<name>A0ABU6VSP2_9FABA</name>
<dbReference type="Proteomes" id="UP001341840">
    <property type="component" value="Unassembled WGS sequence"/>
</dbReference>
<gene>
    <name evidence="1" type="ORF">PIB30_078040</name>
</gene>
<dbReference type="EMBL" id="JASCZI010152102">
    <property type="protein sequence ID" value="MED6175406.1"/>
    <property type="molecule type" value="Genomic_DNA"/>
</dbReference>
<organism evidence="1 2">
    <name type="scientific">Stylosanthes scabra</name>
    <dbReference type="NCBI Taxonomy" id="79078"/>
    <lineage>
        <taxon>Eukaryota</taxon>
        <taxon>Viridiplantae</taxon>
        <taxon>Streptophyta</taxon>
        <taxon>Embryophyta</taxon>
        <taxon>Tracheophyta</taxon>
        <taxon>Spermatophyta</taxon>
        <taxon>Magnoliopsida</taxon>
        <taxon>eudicotyledons</taxon>
        <taxon>Gunneridae</taxon>
        <taxon>Pentapetalae</taxon>
        <taxon>rosids</taxon>
        <taxon>fabids</taxon>
        <taxon>Fabales</taxon>
        <taxon>Fabaceae</taxon>
        <taxon>Papilionoideae</taxon>
        <taxon>50 kb inversion clade</taxon>
        <taxon>dalbergioids sensu lato</taxon>
        <taxon>Dalbergieae</taxon>
        <taxon>Pterocarpus clade</taxon>
        <taxon>Stylosanthes</taxon>
    </lineage>
</organism>
<evidence type="ECO:0000313" key="1">
    <source>
        <dbReference type="EMBL" id="MED6175406.1"/>
    </source>
</evidence>
<comment type="caution">
    <text evidence="1">The sequence shown here is derived from an EMBL/GenBank/DDBJ whole genome shotgun (WGS) entry which is preliminary data.</text>
</comment>